<evidence type="ECO:0000256" key="1">
    <source>
        <dbReference type="SAM" id="MobiDB-lite"/>
    </source>
</evidence>
<feature type="region of interest" description="Disordered" evidence="1">
    <location>
        <begin position="169"/>
        <end position="271"/>
    </location>
</feature>
<dbReference type="EMBL" id="JABBWG010000030">
    <property type="protein sequence ID" value="KAG1811167.1"/>
    <property type="molecule type" value="Genomic_DNA"/>
</dbReference>
<evidence type="ECO:0000256" key="2">
    <source>
        <dbReference type="SAM" id="Phobius"/>
    </source>
</evidence>
<feature type="region of interest" description="Disordered" evidence="1">
    <location>
        <begin position="309"/>
        <end position="374"/>
    </location>
</feature>
<dbReference type="RefSeq" id="XP_041189827.1">
    <property type="nucleotide sequence ID" value="XM_041340687.1"/>
</dbReference>
<dbReference type="GeneID" id="64634703"/>
<feature type="compositionally biased region" description="Basic and acidic residues" evidence="1">
    <location>
        <begin position="352"/>
        <end position="362"/>
    </location>
</feature>
<dbReference type="Proteomes" id="UP000807769">
    <property type="component" value="Unassembled WGS sequence"/>
</dbReference>
<evidence type="ECO:0000313" key="3">
    <source>
        <dbReference type="EMBL" id="KAG1811167.1"/>
    </source>
</evidence>
<feature type="region of interest" description="Disordered" evidence="1">
    <location>
        <begin position="110"/>
        <end position="149"/>
    </location>
</feature>
<proteinExistence type="predicted"/>
<sequence>MSQLKAMAGSVSERGSLSSPGRECRPPSSSRYSGITCPQPVVAMARISSSSHVLFDIPSQFPLFTDDPINYDTVISLPSPLGVLAAPTSSLSSSFATNSRTTSRAMVIRRNYSDKSHSPQPTPDDGNSDGAGHNNNNNDNDAASPVSSATSATVSVMVTITSESTYDTMVTLGSTSPGSTQPSPTGTVASAPSTVTLGSTSSRSVQPLSPGNVASTPSTMILGSTSPGSVQPSPTGTVASAPSTVTLGSTSPGSVQPWPTGTVTSAPSTSKPRSLPLILGLVFGVIFLVALAVVIYEFRSRRRQQAELLPQPLPGHGNQNYQEQSLRDPTPPATPATLERRPRAPPLVGRVSEWRSRCRSQDSSEPTSEVLSDPFADGSIAVSSRTSEPAANNHFAVFGERLSVLHTSDNSELNILAPIPPNAGTSIHSSYFSPTGHYRERHAPLATSAEDTMERSSLVFTPAVIV</sequence>
<feature type="compositionally biased region" description="Polar residues" evidence="1">
    <location>
        <begin position="188"/>
        <end position="271"/>
    </location>
</feature>
<dbReference type="AlphaFoldDB" id="A0A9P7E5B0"/>
<keyword evidence="2" id="KW-1133">Transmembrane helix</keyword>
<reference evidence="3" key="1">
    <citation type="journal article" date="2020" name="New Phytol.">
        <title>Comparative genomics reveals dynamic genome evolution in host specialist ectomycorrhizal fungi.</title>
        <authorList>
            <person name="Lofgren L.A."/>
            <person name="Nguyen N.H."/>
            <person name="Vilgalys R."/>
            <person name="Ruytinx J."/>
            <person name="Liao H.L."/>
            <person name="Branco S."/>
            <person name="Kuo A."/>
            <person name="LaButti K."/>
            <person name="Lipzen A."/>
            <person name="Andreopoulos W."/>
            <person name="Pangilinan J."/>
            <person name="Riley R."/>
            <person name="Hundley H."/>
            <person name="Na H."/>
            <person name="Barry K."/>
            <person name="Grigoriev I.V."/>
            <person name="Stajich J.E."/>
            <person name="Kennedy P.G."/>
        </authorList>
    </citation>
    <scope>NUCLEOTIDE SEQUENCE</scope>
    <source>
        <strain evidence="3">MN1</strain>
    </source>
</reference>
<evidence type="ECO:0000313" key="4">
    <source>
        <dbReference type="Proteomes" id="UP000807769"/>
    </source>
</evidence>
<feature type="compositionally biased region" description="Low complexity" evidence="1">
    <location>
        <begin position="173"/>
        <end position="187"/>
    </location>
</feature>
<keyword evidence="4" id="KW-1185">Reference proteome</keyword>
<accession>A0A9P7E5B0</accession>
<name>A0A9P7E5B0_9AGAM</name>
<gene>
    <name evidence="3" type="ORF">BJ212DRAFT_1483830</name>
</gene>
<organism evidence="3 4">
    <name type="scientific">Suillus subaureus</name>
    <dbReference type="NCBI Taxonomy" id="48587"/>
    <lineage>
        <taxon>Eukaryota</taxon>
        <taxon>Fungi</taxon>
        <taxon>Dikarya</taxon>
        <taxon>Basidiomycota</taxon>
        <taxon>Agaricomycotina</taxon>
        <taxon>Agaricomycetes</taxon>
        <taxon>Agaricomycetidae</taxon>
        <taxon>Boletales</taxon>
        <taxon>Suillineae</taxon>
        <taxon>Suillaceae</taxon>
        <taxon>Suillus</taxon>
    </lineage>
</organism>
<feature type="region of interest" description="Disordered" evidence="1">
    <location>
        <begin position="1"/>
        <end position="33"/>
    </location>
</feature>
<protein>
    <submittedName>
        <fullName evidence="3">Uncharacterized protein</fullName>
    </submittedName>
</protein>
<comment type="caution">
    <text evidence="3">The sequence shown here is derived from an EMBL/GenBank/DDBJ whole genome shotgun (WGS) entry which is preliminary data.</text>
</comment>
<keyword evidence="2" id="KW-0812">Transmembrane</keyword>
<feature type="transmembrane region" description="Helical" evidence="2">
    <location>
        <begin position="275"/>
        <end position="296"/>
    </location>
</feature>
<keyword evidence="2" id="KW-0472">Membrane</keyword>
<feature type="compositionally biased region" description="Low complexity" evidence="1">
    <location>
        <begin position="124"/>
        <end position="149"/>
    </location>
</feature>
<dbReference type="OrthoDB" id="2689615at2759"/>